<dbReference type="EMBL" id="SJPZ01000001">
    <property type="protein sequence ID" value="TWU66800.1"/>
    <property type="molecule type" value="Genomic_DNA"/>
</dbReference>
<accession>A0A5C6FZS4</accession>
<proteinExistence type="predicted"/>
<evidence type="ECO:0000313" key="2">
    <source>
        <dbReference type="EMBL" id="TWU66800.1"/>
    </source>
</evidence>
<feature type="region of interest" description="Disordered" evidence="1">
    <location>
        <begin position="1"/>
        <end position="42"/>
    </location>
</feature>
<reference evidence="2 3" key="1">
    <citation type="submission" date="2019-02" db="EMBL/GenBank/DDBJ databases">
        <title>Deep-cultivation of Planctomycetes and their phenomic and genomic characterization uncovers novel biology.</title>
        <authorList>
            <person name="Wiegand S."/>
            <person name="Jogler M."/>
            <person name="Boedeker C."/>
            <person name="Pinto D."/>
            <person name="Vollmers J."/>
            <person name="Rivas-Marin E."/>
            <person name="Kohn T."/>
            <person name="Peeters S.H."/>
            <person name="Heuer A."/>
            <person name="Rast P."/>
            <person name="Oberbeckmann S."/>
            <person name="Bunk B."/>
            <person name="Jeske O."/>
            <person name="Meyerdierks A."/>
            <person name="Storesund J.E."/>
            <person name="Kallscheuer N."/>
            <person name="Luecker S."/>
            <person name="Lage O.M."/>
            <person name="Pohl T."/>
            <person name="Merkel B.J."/>
            <person name="Hornburger P."/>
            <person name="Mueller R.-W."/>
            <person name="Bruemmer F."/>
            <person name="Labrenz M."/>
            <person name="Spormann A.M."/>
            <person name="Op Den Camp H."/>
            <person name="Overmann J."/>
            <person name="Amann R."/>
            <person name="Jetten M.S.M."/>
            <person name="Mascher T."/>
            <person name="Medema M.H."/>
            <person name="Devos D.P."/>
            <person name="Kaster A.-K."/>
            <person name="Ovreas L."/>
            <person name="Rohde M."/>
            <person name="Galperin M.Y."/>
            <person name="Jogler C."/>
        </authorList>
    </citation>
    <scope>NUCLEOTIDE SEQUENCE [LARGE SCALE GENOMIC DNA]</scope>
    <source>
        <strain evidence="2 3">V7</strain>
    </source>
</reference>
<name>A0A5C6FZS4_9PLAN</name>
<protein>
    <submittedName>
        <fullName evidence="2">Uncharacterized protein</fullName>
    </submittedName>
</protein>
<comment type="caution">
    <text evidence="2">The sequence shown here is derived from an EMBL/GenBank/DDBJ whole genome shotgun (WGS) entry which is preliminary data.</text>
</comment>
<organism evidence="2 3">
    <name type="scientific">Crateriforma conspicua</name>
    <dbReference type="NCBI Taxonomy" id="2527996"/>
    <lineage>
        <taxon>Bacteria</taxon>
        <taxon>Pseudomonadati</taxon>
        <taxon>Planctomycetota</taxon>
        <taxon>Planctomycetia</taxon>
        <taxon>Planctomycetales</taxon>
        <taxon>Planctomycetaceae</taxon>
        <taxon>Crateriforma</taxon>
    </lineage>
</organism>
<evidence type="ECO:0000256" key="1">
    <source>
        <dbReference type="SAM" id="MobiDB-lite"/>
    </source>
</evidence>
<feature type="compositionally biased region" description="Basic and acidic residues" evidence="1">
    <location>
        <begin position="19"/>
        <end position="31"/>
    </location>
</feature>
<sequence>MRWSLGAMYGTNGRGGTWKPEEVKPEKDLRPLKPSLTDQRAA</sequence>
<dbReference type="Proteomes" id="UP000316476">
    <property type="component" value="Unassembled WGS sequence"/>
</dbReference>
<dbReference type="AlphaFoldDB" id="A0A5C6FZS4"/>
<gene>
    <name evidence="2" type="ORF">V7x_23710</name>
</gene>
<evidence type="ECO:0000313" key="3">
    <source>
        <dbReference type="Proteomes" id="UP000316476"/>
    </source>
</evidence>